<accession>A0AAV0X141</accession>
<protein>
    <recommendedName>
        <fullName evidence="4">Gag protein</fullName>
    </recommendedName>
</protein>
<name>A0AAV0X141_9HEMI</name>
<gene>
    <name evidence="2" type="ORF">MEUPH1_LOCUS16731</name>
</gene>
<comment type="caution">
    <text evidence="2">The sequence shown here is derived from an EMBL/GenBank/DDBJ whole genome shotgun (WGS) entry which is preliminary data.</text>
</comment>
<keyword evidence="3" id="KW-1185">Reference proteome</keyword>
<sequence length="225" mass="25247">MPGKIPLDKATLMIPTCTGERDVYQFMKACDLACSAVEKEDLPILTKFINTKLFDQALNVCRYRDTSDWEGIKLILLDAFEPQQSTSSLQVALNFVCMRSNEDVGAYARSVEQLYCNICVASTKGKTTEQADTIHDQLKEQTLVVFIKGLIPSLKTIVKSQKPPTLELAIQVAKDEETEIKSESDAYQYYGGNSSGRQVNNSTGDTSNSNRRNNNFNNNNRYNYN</sequence>
<proteinExistence type="predicted"/>
<evidence type="ECO:0000313" key="2">
    <source>
        <dbReference type="EMBL" id="CAI6361562.1"/>
    </source>
</evidence>
<dbReference type="EMBL" id="CARXXK010000003">
    <property type="protein sequence ID" value="CAI6361562.1"/>
    <property type="molecule type" value="Genomic_DNA"/>
</dbReference>
<feature type="region of interest" description="Disordered" evidence="1">
    <location>
        <begin position="189"/>
        <end position="225"/>
    </location>
</feature>
<evidence type="ECO:0008006" key="4">
    <source>
        <dbReference type="Google" id="ProtNLM"/>
    </source>
</evidence>
<reference evidence="2 3" key="1">
    <citation type="submission" date="2023-01" db="EMBL/GenBank/DDBJ databases">
        <authorList>
            <person name="Whitehead M."/>
        </authorList>
    </citation>
    <scope>NUCLEOTIDE SEQUENCE [LARGE SCALE GENOMIC DNA]</scope>
</reference>
<evidence type="ECO:0000313" key="3">
    <source>
        <dbReference type="Proteomes" id="UP001160148"/>
    </source>
</evidence>
<feature type="compositionally biased region" description="Low complexity" evidence="1">
    <location>
        <begin position="200"/>
        <end position="225"/>
    </location>
</feature>
<evidence type="ECO:0000256" key="1">
    <source>
        <dbReference type="SAM" id="MobiDB-lite"/>
    </source>
</evidence>
<dbReference type="AlphaFoldDB" id="A0AAV0X141"/>
<dbReference type="Proteomes" id="UP001160148">
    <property type="component" value="Unassembled WGS sequence"/>
</dbReference>
<organism evidence="2 3">
    <name type="scientific">Macrosiphum euphorbiae</name>
    <name type="common">potato aphid</name>
    <dbReference type="NCBI Taxonomy" id="13131"/>
    <lineage>
        <taxon>Eukaryota</taxon>
        <taxon>Metazoa</taxon>
        <taxon>Ecdysozoa</taxon>
        <taxon>Arthropoda</taxon>
        <taxon>Hexapoda</taxon>
        <taxon>Insecta</taxon>
        <taxon>Pterygota</taxon>
        <taxon>Neoptera</taxon>
        <taxon>Paraneoptera</taxon>
        <taxon>Hemiptera</taxon>
        <taxon>Sternorrhyncha</taxon>
        <taxon>Aphidomorpha</taxon>
        <taxon>Aphidoidea</taxon>
        <taxon>Aphididae</taxon>
        <taxon>Macrosiphini</taxon>
        <taxon>Macrosiphum</taxon>
    </lineage>
</organism>